<organism evidence="2 3">
    <name type="scientific">Bacillus pumilus</name>
    <name type="common">Bacillus mesentericus</name>
    <dbReference type="NCBI Taxonomy" id="1408"/>
    <lineage>
        <taxon>Bacteria</taxon>
        <taxon>Bacillati</taxon>
        <taxon>Bacillota</taxon>
        <taxon>Bacilli</taxon>
        <taxon>Bacillales</taxon>
        <taxon>Bacillaceae</taxon>
        <taxon>Bacillus</taxon>
    </lineage>
</organism>
<feature type="transmembrane region" description="Helical" evidence="1">
    <location>
        <begin position="206"/>
        <end position="226"/>
    </location>
</feature>
<dbReference type="EMBL" id="JXCL01000038">
    <property type="protein sequence ID" value="KIL13592.1"/>
    <property type="molecule type" value="Genomic_DNA"/>
</dbReference>
<evidence type="ECO:0000313" key="2">
    <source>
        <dbReference type="EMBL" id="KIL13592.1"/>
    </source>
</evidence>
<evidence type="ECO:0000256" key="1">
    <source>
        <dbReference type="SAM" id="Phobius"/>
    </source>
</evidence>
<feature type="transmembrane region" description="Helical" evidence="1">
    <location>
        <begin position="53"/>
        <end position="72"/>
    </location>
</feature>
<name>A0AB34QRT9_BACPU</name>
<keyword evidence="1" id="KW-1133">Transmembrane helix</keyword>
<accession>A0AB34QRT9</accession>
<keyword evidence="1" id="KW-0472">Membrane</keyword>
<gene>
    <name evidence="2" type="ORF">B4127_0604</name>
</gene>
<dbReference type="RefSeq" id="WP_044141480.1">
    <property type="nucleotide sequence ID" value="NZ_JAKRQF010000010.1"/>
</dbReference>
<keyword evidence="1" id="KW-0812">Transmembrane</keyword>
<feature type="transmembrane region" description="Helical" evidence="1">
    <location>
        <begin position="232"/>
        <end position="254"/>
    </location>
</feature>
<dbReference type="Proteomes" id="UP000031978">
    <property type="component" value="Unassembled WGS sequence"/>
</dbReference>
<evidence type="ECO:0008006" key="4">
    <source>
        <dbReference type="Google" id="ProtNLM"/>
    </source>
</evidence>
<feature type="transmembrane region" description="Helical" evidence="1">
    <location>
        <begin position="30"/>
        <end position="47"/>
    </location>
</feature>
<evidence type="ECO:0000313" key="3">
    <source>
        <dbReference type="Proteomes" id="UP000031978"/>
    </source>
</evidence>
<protein>
    <recommendedName>
        <fullName evidence="4">Type II secretion system protein GspF domain-containing protein</fullName>
    </recommendedName>
</protein>
<comment type="caution">
    <text evidence="2">The sequence shown here is derived from an EMBL/GenBank/DDBJ whole genome shotgun (WGS) entry which is preliminary data.</text>
</comment>
<proteinExistence type="predicted"/>
<reference evidence="2 3" key="1">
    <citation type="submission" date="2014-12" db="EMBL/GenBank/DDBJ databases">
        <title>Draft Genome Sequences of Five Spore-Forming Food Isolates of Bacillus pumilus.</title>
        <authorList>
            <person name="de Jong A."/>
            <person name="van Heel A.J."/>
            <person name="Montalban-Lopez M."/>
            <person name="Krawczyk A.O."/>
            <person name="Berendsen E.M."/>
            <person name="Wells-Bennik M."/>
            <person name="Kuipers O.P."/>
        </authorList>
    </citation>
    <scope>NUCLEOTIDE SEQUENCE [LARGE SCALE GENOMIC DNA]</scope>
    <source>
        <strain evidence="2 3">B4127</strain>
    </source>
</reference>
<dbReference type="AlphaFoldDB" id="A0AB34QRT9"/>
<sequence>MKLMRKRKLYRLNEIHAMAQAFGQPLKKKAYVKFAVVPFLCFGGFSYLLFHYWWMALAGGFIGSLYGWFFLMQRQVKNDYERAALEERNRFLNNMTQMLTNENMTLLETFSTCTGYAEGELKEKLIDLRAVLVDGTEKEVIEAFRVLRDFYKSDVQFDQFLEQLAIMLVEGSTSIDSLRDTKNFHNQILVKQEKFIQMKKARRRDFNTMIFYSVAFIGALMFSFTIPKFINIYAHTMVGMITSSLYLLIIFGLYHSFNKKYFDDTITEVKI</sequence>